<proteinExistence type="inferred from homology"/>
<dbReference type="SUPFAM" id="SSF75005">
    <property type="entry name" value="Arabinanase/levansucrase/invertase"/>
    <property type="match status" value="1"/>
</dbReference>
<comment type="similarity">
    <text evidence="3">Belongs to the glycosyl hydrolase 130 family.</text>
</comment>
<dbReference type="GO" id="GO:0016787">
    <property type="term" value="F:hydrolase activity"/>
    <property type="evidence" value="ECO:0007669"/>
    <property type="project" value="UniProtKB-KW"/>
</dbReference>
<dbReference type="CDD" id="cd18612">
    <property type="entry name" value="GH130_Lin0857-like"/>
    <property type="match status" value="1"/>
</dbReference>
<evidence type="ECO:0000256" key="1">
    <source>
        <dbReference type="ARBA" id="ARBA00022676"/>
    </source>
</evidence>
<keyword evidence="2" id="KW-0808">Transferase</keyword>
<keyword evidence="4" id="KW-0378">Hydrolase</keyword>
<dbReference type="RefSeq" id="WP_225417352.1">
    <property type="nucleotide sequence ID" value="NZ_JBHTOF010000088.1"/>
</dbReference>
<dbReference type="InterPro" id="IPR007184">
    <property type="entry name" value="Mannoside_phosphorylase"/>
</dbReference>
<dbReference type="EMBL" id="JBHTOF010000088">
    <property type="protein sequence ID" value="MFD1465888.1"/>
    <property type="molecule type" value="Genomic_DNA"/>
</dbReference>
<evidence type="ECO:0000313" key="5">
    <source>
        <dbReference type="Proteomes" id="UP001597244"/>
    </source>
</evidence>
<protein>
    <submittedName>
        <fullName evidence="4">Glycoside hydrolase family 130 protein</fullName>
    </submittedName>
</protein>
<dbReference type="PANTHER" id="PTHR34106">
    <property type="entry name" value="GLYCOSIDASE"/>
    <property type="match status" value="1"/>
</dbReference>
<dbReference type="InterPro" id="IPR023296">
    <property type="entry name" value="Glyco_hydro_beta-prop_sf"/>
</dbReference>
<keyword evidence="5" id="KW-1185">Reference proteome</keyword>
<dbReference type="PIRSF" id="PIRSF016202">
    <property type="entry name" value="PH1107"/>
    <property type="match status" value="1"/>
</dbReference>
<dbReference type="Proteomes" id="UP001597244">
    <property type="component" value="Unassembled WGS sequence"/>
</dbReference>
<keyword evidence="1" id="KW-0328">Glycosyltransferase</keyword>
<gene>
    <name evidence="4" type="ORF">ACFQ4L_07425</name>
</gene>
<comment type="caution">
    <text evidence="4">The sequence shown here is derived from an EMBL/GenBank/DDBJ whole genome shotgun (WGS) entry which is preliminary data.</text>
</comment>
<evidence type="ECO:0000256" key="2">
    <source>
        <dbReference type="ARBA" id="ARBA00022679"/>
    </source>
</evidence>
<reference evidence="5" key="1">
    <citation type="journal article" date="2019" name="Int. J. Syst. Evol. Microbiol.">
        <title>The Global Catalogue of Microorganisms (GCM) 10K type strain sequencing project: providing services to taxonomists for standard genome sequencing and annotation.</title>
        <authorList>
            <consortium name="The Broad Institute Genomics Platform"/>
            <consortium name="The Broad Institute Genome Sequencing Center for Infectious Disease"/>
            <person name="Wu L."/>
            <person name="Ma J."/>
        </authorList>
    </citation>
    <scope>NUCLEOTIDE SEQUENCE [LARGE SCALE GENOMIC DNA]</scope>
    <source>
        <strain evidence="5">CCM 8951</strain>
    </source>
</reference>
<dbReference type="PANTHER" id="PTHR34106:SF5">
    <property type="entry name" value="GLYCOSIDASE"/>
    <property type="match status" value="1"/>
</dbReference>
<organism evidence="4 5">
    <name type="scientific">Lapidilactobacillus mulanensis</name>
    <dbReference type="NCBI Taxonomy" id="2485999"/>
    <lineage>
        <taxon>Bacteria</taxon>
        <taxon>Bacillati</taxon>
        <taxon>Bacillota</taxon>
        <taxon>Bacilli</taxon>
        <taxon>Lactobacillales</taxon>
        <taxon>Lactobacillaceae</taxon>
        <taxon>Lapidilactobacillus</taxon>
    </lineage>
</organism>
<evidence type="ECO:0000313" key="4">
    <source>
        <dbReference type="EMBL" id="MFD1465888.1"/>
    </source>
</evidence>
<dbReference type="Pfam" id="PF04041">
    <property type="entry name" value="Glyco_hydro_130"/>
    <property type="match status" value="1"/>
</dbReference>
<dbReference type="Gene3D" id="2.115.10.20">
    <property type="entry name" value="Glycosyl hydrolase domain, family 43"/>
    <property type="match status" value="1"/>
</dbReference>
<evidence type="ECO:0000256" key="3">
    <source>
        <dbReference type="ARBA" id="ARBA00024356"/>
    </source>
</evidence>
<name>A0ABW4DPY8_9LACO</name>
<accession>A0ABW4DPY8</accession>
<sequence length="356" mass="39986">MIHVERFKDNPLITPADVKPLNEGFEVIGTFNAAVAQLPNETIMVLRVAERPLNSDPSKLLIPIYDVESQTTKVITKDNDATRFNTSDSRTIGPQQGGYDFDYLTSISYLRIARSQDGVHFTVDDQAFVYPHNDYETYGIEDARCTKIDGKYYLNFSAVSSRGICVELISTTDFTSYHEEAIIFNPDNKDVVLFPEKIHGRYYALNRPTVKSTGHNDVWISSSPDLHSFGDHHWLFSGSKDGWDNGRVGAGLPPIKTDAGWLEIYHAADKSSKYCMGAMLLDLDDPTKIIYRSKNPILSPDADYEQKGFFGEVVFGCGYTLKDDQLTMYYGVSDTSMAACRFSISELTDKLAKHEL</sequence>